<dbReference type="Pfam" id="PF13779">
    <property type="entry name" value="DUF4175"/>
    <property type="match status" value="1"/>
</dbReference>
<reference evidence="2" key="1">
    <citation type="submission" date="2021-01" db="EMBL/GenBank/DDBJ databases">
        <title>Caligus Genome Assembly.</title>
        <authorList>
            <person name="Gallardo-Escarate C."/>
        </authorList>
    </citation>
    <scope>NUCLEOTIDE SEQUENCE [LARGE SCALE GENOMIC DNA]</scope>
</reference>
<dbReference type="AlphaFoldDB" id="A0A7T8K189"/>
<dbReference type="InterPro" id="IPR012683">
    <property type="entry name" value="CHP02302_TM"/>
</dbReference>
<organism evidence="1 2">
    <name type="scientific">Caligus rogercresseyi</name>
    <name type="common">Sea louse</name>
    <dbReference type="NCBI Taxonomy" id="217165"/>
    <lineage>
        <taxon>Eukaryota</taxon>
        <taxon>Metazoa</taxon>
        <taxon>Ecdysozoa</taxon>
        <taxon>Arthropoda</taxon>
        <taxon>Crustacea</taxon>
        <taxon>Multicrustacea</taxon>
        <taxon>Hexanauplia</taxon>
        <taxon>Copepoda</taxon>
        <taxon>Siphonostomatoida</taxon>
        <taxon>Caligidae</taxon>
        <taxon>Caligus</taxon>
    </lineage>
</organism>
<evidence type="ECO:0000313" key="1">
    <source>
        <dbReference type="EMBL" id="QQP41816.1"/>
    </source>
</evidence>
<gene>
    <name evidence="1" type="ORF">FKW44_016291</name>
</gene>
<keyword evidence="2" id="KW-1185">Reference proteome</keyword>
<dbReference type="EMBL" id="CP045900">
    <property type="protein sequence ID" value="QQP41816.1"/>
    <property type="molecule type" value="Genomic_DNA"/>
</dbReference>
<protein>
    <submittedName>
        <fullName evidence="1">Uncharacterized protein</fullName>
    </submittedName>
</protein>
<proteinExistence type="predicted"/>
<sequence length="111" mass="12341">MTLPFAAADDYGVEAGEARISLDLDAIDRRHGLTTAPEPRPELTLPLPMPIVGTRAAFEENLVEDFSQHPWANLPILIRLSVLDAAEQQTIPNPARWFCPGVGSLIQWRQR</sequence>
<dbReference type="OrthoDB" id="8382300at2759"/>
<evidence type="ECO:0000313" key="2">
    <source>
        <dbReference type="Proteomes" id="UP000595437"/>
    </source>
</evidence>
<name>A0A7T8K189_CALRO</name>
<accession>A0A7T8K189</accession>
<dbReference type="Proteomes" id="UP000595437">
    <property type="component" value="Chromosome 11"/>
</dbReference>